<gene>
    <name evidence="2" type="ORF">QJS64_13590</name>
</gene>
<evidence type="ECO:0000313" key="2">
    <source>
        <dbReference type="EMBL" id="WGX77298.1"/>
    </source>
</evidence>
<name>A0ABY8R9G7_PARBF</name>
<sequence>MGGLLFTLLSLFLRIFNIVNISVSQNFISIFMTVFFTILGLNASFKLVKRR</sequence>
<evidence type="ECO:0000256" key="1">
    <source>
        <dbReference type="SAM" id="Phobius"/>
    </source>
</evidence>
<keyword evidence="1" id="KW-0472">Membrane</keyword>
<dbReference type="Proteomes" id="UP001239169">
    <property type="component" value="Chromosome"/>
</dbReference>
<organism evidence="2 3">
    <name type="scientific">Paraclostridium bifermentans</name>
    <name type="common">Clostridium bifermentans</name>
    <dbReference type="NCBI Taxonomy" id="1490"/>
    <lineage>
        <taxon>Bacteria</taxon>
        <taxon>Bacillati</taxon>
        <taxon>Bacillota</taxon>
        <taxon>Clostridia</taxon>
        <taxon>Peptostreptococcales</taxon>
        <taxon>Peptostreptococcaceae</taxon>
        <taxon>Paraclostridium</taxon>
    </lineage>
</organism>
<keyword evidence="1" id="KW-0812">Transmembrane</keyword>
<protein>
    <submittedName>
        <fullName evidence="2">Sodium/glutamate symporter</fullName>
    </submittedName>
</protein>
<keyword evidence="1" id="KW-1133">Transmembrane helix</keyword>
<accession>A0ABY8R9G7</accession>
<dbReference type="EMBL" id="CP124685">
    <property type="protein sequence ID" value="WGX77298.1"/>
    <property type="molecule type" value="Genomic_DNA"/>
</dbReference>
<proteinExistence type="predicted"/>
<keyword evidence="3" id="KW-1185">Reference proteome</keyword>
<reference evidence="2 3" key="1">
    <citation type="submission" date="2023-04" db="EMBL/GenBank/DDBJ databases">
        <title>Bacteria Genome Submission.</title>
        <authorList>
            <person name="Isaac P."/>
        </authorList>
    </citation>
    <scope>NUCLEOTIDE SEQUENCE [LARGE SCALE GENOMIC DNA]</scope>
    <source>
        <strain evidence="2 3">SampleS7P1</strain>
    </source>
</reference>
<feature type="transmembrane region" description="Helical" evidence="1">
    <location>
        <begin position="27"/>
        <end position="48"/>
    </location>
</feature>
<evidence type="ECO:0000313" key="3">
    <source>
        <dbReference type="Proteomes" id="UP001239169"/>
    </source>
</evidence>